<dbReference type="HOGENOM" id="CLU_016902_11_1_5"/>
<gene>
    <name evidence="3" type="ORF">ID47_02480</name>
</gene>
<organism evidence="3 4">
    <name type="scientific">Candidatus Odyssella acanthamoebae</name>
    <dbReference type="NCBI Taxonomy" id="91604"/>
    <lineage>
        <taxon>Bacteria</taxon>
        <taxon>Pseudomonadati</taxon>
        <taxon>Pseudomonadota</taxon>
        <taxon>Alphaproteobacteria</taxon>
        <taxon>Holosporales</taxon>
        <taxon>Candidatus Paracaedibacteraceae</taxon>
        <taxon>Candidatus Odyssella</taxon>
    </lineage>
</organism>
<dbReference type="GO" id="GO:0140098">
    <property type="term" value="F:catalytic activity, acting on RNA"/>
    <property type="evidence" value="ECO:0007669"/>
    <property type="project" value="UniProtKB-ARBA"/>
</dbReference>
<evidence type="ECO:0000313" key="3">
    <source>
        <dbReference type="EMBL" id="AIK95845.1"/>
    </source>
</evidence>
<dbReference type="eggNOG" id="COG0564">
    <property type="taxonomic scope" value="Bacteria"/>
</dbReference>
<name>A0A077AYQ0_9PROT</name>
<dbReference type="OrthoDB" id="9807829at2"/>
<dbReference type="InterPro" id="IPR050188">
    <property type="entry name" value="RluA_PseudoU_synthase"/>
</dbReference>
<keyword evidence="4" id="KW-1185">Reference proteome</keyword>
<evidence type="ECO:0000313" key="4">
    <source>
        <dbReference type="Proteomes" id="UP000028926"/>
    </source>
</evidence>
<dbReference type="EMBL" id="CP008941">
    <property type="protein sequence ID" value="AIK95845.1"/>
    <property type="molecule type" value="Genomic_DNA"/>
</dbReference>
<dbReference type="PANTHER" id="PTHR21600">
    <property type="entry name" value="MITOCHONDRIAL RNA PSEUDOURIDINE SYNTHASE"/>
    <property type="match status" value="1"/>
</dbReference>
<evidence type="ECO:0000259" key="2">
    <source>
        <dbReference type="Pfam" id="PF00849"/>
    </source>
</evidence>
<protein>
    <submittedName>
        <fullName evidence="3">Pseudouridine synthase</fullName>
    </submittedName>
</protein>
<reference evidence="3 4" key="1">
    <citation type="submission" date="2014-07" db="EMBL/GenBank/DDBJ databases">
        <title>Comparative genomic insights into amoeba endosymbionts belonging to the families of Holosporaceae and Candidatus Midichloriaceae within Rickettsiales.</title>
        <authorList>
            <person name="Wang Z."/>
            <person name="Wu M."/>
        </authorList>
    </citation>
    <scope>NUCLEOTIDE SEQUENCE [LARGE SCALE GENOMIC DNA]</scope>
    <source>
        <strain evidence="3">PRA3</strain>
    </source>
</reference>
<comment type="similarity">
    <text evidence="1">Belongs to the pseudouridine synthase RluA family.</text>
</comment>
<dbReference type="AlphaFoldDB" id="A0A077AYQ0"/>
<proteinExistence type="inferred from homology"/>
<dbReference type="InterPro" id="IPR006145">
    <property type="entry name" value="PsdUridine_synth_RsuA/RluA"/>
</dbReference>
<dbReference type="Proteomes" id="UP000028926">
    <property type="component" value="Chromosome"/>
</dbReference>
<sequence>MISHQLSLEDLLLYRDAMILVINKPKGYAVHKGKGRKPNLEDYFHQLQFGLPTVPGLGHRLDASTSGCLVLGRHAKALRRLGILFSSGQIKKTYWAIVRGHLPQKQGRIDLPLAKMNDRKSSWWMKVDPQGQKAITEYKVLGEIDDYSFVELSPITGRTHQLRVHLDALGCPIVGDPVYGREVPDLDDDNLHLLARSIEIPLSSKKNPIRVIAPVPSHMLALLNQFEELENAIL</sequence>
<evidence type="ECO:0000256" key="1">
    <source>
        <dbReference type="ARBA" id="ARBA00010876"/>
    </source>
</evidence>
<feature type="domain" description="Pseudouridine synthase RsuA/RluA-like" evidence="2">
    <location>
        <begin position="19"/>
        <end position="167"/>
    </location>
</feature>
<dbReference type="CDD" id="cd02869">
    <property type="entry name" value="PseudoU_synth_RluA_like"/>
    <property type="match status" value="1"/>
</dbReference>
<dbReference type="KEGG" id="paca:ID47_02480"/>
<dbReference type="InterPro" id="IPR020103">
    <property type="entry name" value="PsdUridine_synth_cat_dom_sf"/>
</dbReference>
<dbReference type="Gene3D" id="3.30.2350.10">
    <property type="entry name" value="Pseudouridine synthase"/>
    <property type="match status" value="1"/>
</dbReference>
<dbReference type="STRING" id="91604.ID47_02480"/>
<dbReference type="GO" id="GO:0003723">
    <property type="term" value="F:RNA binding"/>
    <property type="evidence" value="ECO:0007669"/>
    <property type="project" value="InterPro"/>
</dbReference>
<dbReference type="PANTHER" id="PTHR21600:SF44">
    <property type="entry name" value="RIBOSOMAL LARGE SUBUNIT PSEUDOURIDINE SYNTHASE D"/>
    <property type="match status" value="1"/>
</dbReference>
<accession>A0A077AYQ0</accession>
<dbReference type="GO" id="GO:0009982">
    <property type="term" value="F:pseudouridine synthase activity"/>
    <property type="evidence" value="ECO:0007669"/>
    <property type="project" value="InterPro"/>
</dbReference>
<dbReference type="Pfam" id="PF00849">
    <property type="entry name" value="PseudoU_synth_2"/>
    <property type="match status" value="1"/>
</dbReference>
<dbReference type="GO" id="GO:0000455">
    <property type="term" value="P:enzyme-directed rRNA pseudouridine synthesis"/>
    <property type="evidence" value="ECO:0007669"/>
    <property type="project" value="TreeGrafter"/>
</dbReference>
<dbReference type="SUPFAM" id="SSF55120">
    <property type="entry name" value="Pseudouridine synthase"/>
    <property type="match status" value="1"/>
</dbReference>
<dbReference type="RefSeq" id="WP_038463423.1">
    <property type="nucleotide sequence ID" value="NZ_CP008941.1"/>
</dbReference>